<dbReference type="EMBL" id="QSTP01000005">
    <property type="protein sequence ID" value="RGM72129.1"/>
    <property type="molecule type" value="Genomic_DNA"/>
</dbReference>
<proteinExistence type="predicted"/>
<sequence>MITLPEKYNENNIKKIDLDFNAKYGENPSNIGGFFEYDNKNKVLYNVENEFEGSKVFENMRNMRL</sequence>
<gene>
    <name evidence="1" type="ORF">DXB99_06215</name>
</gene>
<dbReference type="RefSeq" id="WP_117718638.1">
    <property type="nucleotide sequence ID" value="NZ_QSTP01000005.1"/>
</dbReference>
<protein>
    <submittedName>
        <fullName evidence="1">Uncharacterized protein</fullName>
    </submittedName>
</protein>
<dbReference type="Proteomes" id="UP000260758">
    <property type="component" value="Unassembled WGS sequence"/>
</dbReference>
<name>A0A3E4YBL4_9FIRM</name>
<organism evidence="1 2">
    <name type="scientific">Agathobacter rectalis</name>
    <dbReference type="NCBI Taxonomy" id="39491"/>
    <lineage>
        <taxon>Bacteria</taxon>
        <taxon>Bacillati</taxon>
        <taxon>Bacillota</taxon>
        <taxon>Clostridia</taxon>
        <taxon>Lachnospirales</taxon>
        <taxon>Lachnospiraceae</taxon>
        <taxon>Agathobacter</taxon>
    </lineage>
</organism>
<comment type="caution">
    <text evidence="1">The sequence shown here is derived from an EMBL/GenBank/DDBJ whole genome shotgun (WGS) entry which is preliminary data.</text>
</comment>
<evidence type="ECO:0000313" key="1">
    <source>
        <dbReference type="EMBL" id="RGM72129.1"/>
    </source>
</evidence>
<reference evidence="1 2" key="1">
    <citation type="submission" date="2018-08" db="EMBL/GenBank/DDBJ databases">
        <title>A genome reference for cultivated species of the human gut microbiota.</title>
        <authorList>
            <person name="Zou Y."/>
            <person name="Xue W."/>
            <person name="Luo G."/>
        </authorList>
    </citation>
    <scope>NUCLEOTIDE SEQUENCE [LARGE SCALE GENOMIC DNA]</scope>
    <source>
        <strain evidence="1 2">OM07-13</strain>
    </source>
</reference>
<dbReference type="AlphaFoldDB" id="A0A3E4YBL4"/>
<accession>A0A3E4YBL4</accession>
<evidence type="ECO:0000313" key="2">
    <source>
        <dbReference type="Proteomes" id="UP000260758"/>
    </source>
</evidence>